<dbReference type="GO" id="GO:0030288">
    <property type="term" value="C:outer membrane-bounded periplasmic space"/>
    <property type="evidence" value="ECO:0007669"/>
    <property type="project" value="TreeGrafter"/>
</dbReference>
<dbReference type="InterPro" id="IPR050695">
    <property type="entry name" value="N-acetylmuramoyl_amidase_3"/>
</dbReference>
<dbReference type="Gene3D" id="3.40.630.40">
    <property type="entry name" value="Zn-dependent exopeptidases"/>
    <property type="match status" value="1"/>
</dbReference>
<protein>
    <recommendedName>
        <fullName evidence="2">N-acetylmuramoyl-L-alanine amidase</fullName>
        <ecNumber evidence="2">3.5.1.28</ecNumber>
    </recommendedName>
</protein>
<evidence type="ECO:0000256" key="3">
    <source>
        <dbReference type="ARBA" id="ARBA00022801"/>
    </source>
</evidence>
<evidence type="ECO:0000313" key="5">
    <source>
        <dbReference type="EMBL" id="XBG60431.1"/>
    </source>
</evidence>
<name>A0AAU7BQP0_9FLAO</name>
<reference evidence="5" key="1">
    <citation type="submission" date="2024-05" db="EMBL/GenBank/DDBJ databases">
        <title>Pontimicrobium maritimus sp. nov., isolated form sea water.</title>
        <authorList>
            <person name="Muhammad N."/>
            <person name="Vuong T.Q."/>
            <person name="Han H.L."/>
            <person name="Kim S.-G."/>
        </authorList>
    </citation>
    <scope>NUCLEOTIDE SEQUENCE</scope>
    <source>
        <strain evidence="5">SW4</strain>
    </source>
</reference>
<organism evidence="5">
    <name type="scientific">Pontimicrobium sp. SW4</name>
    <dbReference type="NCBI Taxonomy" id="3153519"/>
    <lineage>
        <taxon>Bacteria</taxon>
        <taxon>Pseudomonadati</taxon>
        <taxon>Bacteroidota</taxon>
        <taxon>Flavobacteriia</taxon>
        <taxon>Flavobacteriales</taxon>
        <taxon>Flavobacteriaceae</taxon>
        <taxon>Pontimicrobium</taxon>
    </lineage>
</organism>
<comment type="catalytic activity">
    <reaction evidence="1">
        <text>Hydrolyzes the link between N-acetylmuramoyl residues and L-amino acid residues in certain cell-wall glycopeptides.</text>
        <dbReference type="EC" id="3.5.1.28"/>
    </reaction>
</comment>
<accession>A0AAU7BQP0</accession>
<evidence type="ECO:0000259" key="4">
    <source>
        <dbReference type="SMART" id="SM00646"/>
    </source>
</evidence>
<dbReference type="PANTHER" id="PTHR30404:SF0">
    <property type="entry name" value="N-ACETYLMURAMOYL-L-ALANINE AMIDASE AMIC"/>
    <property type="match status" value="1"/>
</dbReference>
<dbReference type="SUPFAM" id="SSF53187">
    <property type="entry name" value="Zn-dependent exopeptidases"/>
    <property type="match status" value="1"/>
</dbReference>
<dbReference type="CDD" id="cd02696">
    <property type="entry name" value="MurNAc-LAA"/>
    <property type="match status" value="1"/>
</dbReference>
<dbReference type="PANTHER" id="PTHR30404">
    <property type="entry name" value="N-ACETYLMURAMOYL-L-ALANINE AMIDASE"/>
    <property type="match status" value="1"/>
</dbReference>
<keyword evidence="3 5" id="KW-0378">Hydrolase</keyword>
<feature type="domain" description="MurNAc-LAA" evidence="4">
    <location>
        <begin position="238"/>
        <end position="347"/>
    </location>
</feature>
<dbReference type="InterPro" id="IPR002508">
    <property type="entry name" value="MurNAc-LAA_cat"/>
</dbReference>
<dbReference type="Pfam" id="PF01520">
    <property type="entry name" value="Amidase_3"/>
    <property type="match status" value="1"/>
</dbReference>
<dbReference type="EC" id="3.5.1.28" evidence="2"/>
<dbReference type="GO" id="GO:0008745">
    <property type="term" value="F:N-acetylmuramoyl-L-alanine amidase activity"/>
    <property type="evidence" value="ECO:0007669"/>
    <property type="project" value="UniProtKB-EC"/>
</dbReference>
<proteinExistence type="predicted"/>
<dbReference type="EMBL" id="CP157199">
    <property type="protein sequence ID" value="XBG60431.1"/>
    <property type="molecule type" value="Genomic_DNA"/>
</dbReference>
<dbReference type="RefSeq" id="WP_347922622.1">
    <property type="nucleotide sequence ID" value="NZ_CP157199.1"/>
</dbReference>
<evidence type="ECO:0000256" key="1">
    <source>
        <dbReference type="ARBA" id="ARBA00001561"/>
    </source>
</evidence>
<dbReference type="AlphaFoldDB" id="A0AAU7BQP0"/>
<dbReference type="GO" id="GO:0009253">
    <property type="term" value="P:peptidoglycan catabolic process"/>
    <property type="evidence" value="ECO:0007669"/>
    <property type="project" value="InterPro"/>
</dbReference>
<evidence type="ECO:0000256" key="2">
    <source>
        <dbReference type="ARBA" id="ARBA00011901"/>
    </source>
</evidence>
<dbReference type="PROSITE" id="PS51257">
    <property type="entry name" value="PROKAR_LIPOPROTEIN"/>
    <property type="match status" value="1"/>
</dbReference>
<sequence length="354" mass="40807">MTKIVPFIFFFFIGCHLAFSQTPQKKVIAIKGDGIYSLLRKNGLDPLKHFKEFIILNQKNLGKDNSLFIGKTYSLPEINTIIVDSTVTTQIDSIKLKNSKSKEIIPALEKEEFSIFGEEYASVVIEDKKLEGAIYYLISGHGGPDPGATEIYNKTLISEDEYAYDVTLRLARMLIASGAKVYIIIKDPNDGIRDKRILEVDYDEVSYSNKKIPLSQKLRLKQRTEAVNNLFFKQKSKYQRLIVTHVDSRSKSKNIDVFFYHHKNSKKGKQLAENIHNSFKQKYNEHQPNRVYSGTVSSRSSLYLVKNTLPPMVYIELGNIKSDKDQKRILNYENRQALAKWIYNGIINDFEHFK</sequence>
<dbReference type="SMART" id="SM00646">
    <property type="entry name" value="Ami_3"/>
    <property type="match status" value="1"/>
</dbReference>
<gene>
    <name evidence="5" type="ORF">ABGB03_11245</name>
</gene>